<dbReference type="SUPFAM" id="SSF53448">
    <property type="entry name" value="Nucleotide-diphospho-sugar transferases"/>
    <property type="match status" value="1"/>
</dbReference>
<name>A0A1N7DNY0_9EURY</name>
<dbReference type="PANTHER" id="PTHR43685">
    <property type="entry name" value="GLYCOSYLTRANSFERASE"/>
    <property type="match status" value="1"/>
</dbReference>
<feature type="domain" description="Glycosyltransferase 2-like" evidence="1">
    <location>
        <begin position="6"/>
        <end position="113"/>
    </location>
</feature>
<dbReference type="InterPro" id="IPR029044">
    <property type="entry name" value="Nucleotide-diphossugar_trans"/>
</dbReference>
<dbReference type="AlphaFoldDB" id="A0A1N7DNY0"/>
<dbReference type="Pfam" id="PF00535">
    <property type="entry name" value="Glycos_transf_2"/>
    <property type="match status" value="1"/>
</dbReference>
<evidence type="ECO:0000259" key="1">
    <source>
        <dbReference type="Pfam" id="PF00535"/>
    </source>
</evidence>
<reference evidence="3" key="1">
    <citation type="submission" date="2017-01" db="EMBL/GenBank/DDBJ databases">
        <authorList>
            <person name="Varghese N."/>
            <person name="Submissions S."/>
        </authorList>
    </citation>
    <scope>NUCLEOTIDE SEQUENCE [LARGE SCALE GENOMIC DNA]</scope>
    <source>
        <strain evidence="3">CGMCC 1.7737</strain>
    </source>
</reference>
<dbReference type="RefSeq" id="WP_076431606.1">
    <property type="nucleotide sequence ID" value="NZ_FTNO01000004.1"/>
</dbReference>
<dbReference type="InterPro" id="IPR050834">
    <property type="entry name" value="Glycosyltransf_2"/>
</dbReference>
<dbReference type="Gene3D" id="3.90.550.10">
    <property type="entry name" value="Spore Coat Polysaccharide Biosynthesis Protein SpsA, Chain A"/>
    <property type="match status" value="1"/>
</dbReference>
<gene>
    <name evidence="2" type="ORF">SAMN05421858_3781</name>
</gene>
<evidence type="ECO:0000313" key="3">
    <source>
        <dbReference type="Proteomes" id="UP000186914"/>
    </source>
</evidence>
<protein>
    <submittedName>
        <fullName evidence="2">Glycosyl transferase family 2</fullName>
    </submittedName>
</protein>
<dbReference type="Proteomes" id="UP000186914">
    <property type="component" value="Unassembled WGS sequence"/>
</dbReference>
<dbReference type="InterPro" id="IPR001173">
    <property type="entry name" value="Glyco_trans_2-like"/>
</dbReference>
<keyword evidence="2" id="KW-0808">Transferase</keyword>
<dbReference type="PANTHER" id="PTHR43685:SF11">
    <property type="entry name" value="GLYCOSYLTRANSFERASE TAGX-RELATED"/>
    <property type="match status" value="1"/>
</dbReference>
<proteinExistence type="predicted"/>
<evidence type="ECO:0000313" key="2">
    <source>
        <dbReference type="EMBL" id="SIR77438.1"/>
    </source>
</evidence>
<dbReference type="GO" id="GO:0016740">
    <property type="term" value="F:transferase activity"/>
    <property type="evidence" value="ECO:0007669"/>
    <property type="project" value="UniProtKB-KW"/>
</dbReference>
<keyword evidence="3" id="KW-1185">Reference proteome</keyword>
<accession>A0A1N7DNY0</accession>
<dbReference type="CDD" id="cd00761">
    <property type="entry name" value="Glyco_tranf_GTA_type"/>
    <property type="match status" value="1"/>
</dbReference>
<dbReference type="OrthoDB" id="46222at2157"/>
<sequence length="304" mass="34072">MPPTVSVIVPTYNRAHSLPRTVESVLSQTLEDFELIIVDDASADNTAEVVASYDDDRIRFFEHEENQGASAARNTGIEHAEGEYMAFLDSDDVWLPTKLEKQVLTLEMRSDDWVAAYCKAETVHPDGQNPVMKWATQLISRRNKTEGAEGGKELIGPLLSDSLHTSAGSTLLVTSEVVQKINGFDESFDRFQDPEFLIRVLEHGKLACVNETLLIRYETGSPPADSVAKADAHYLRTFADEVERLERQGIDITGAHNYILARQYLNEGQFRTGFRYLQKSRRPEIRQVPGLLLNLYSGIKANIG</sequence>
<dbReference type="EMBL" id="FTNO01000004">
    <property type="protein sequence ID" value="SIR77438.1"/>
    <property type="molecule type" value="Genomic_DNA"/>
</dbReference>
<organism evidence="2 3">
    <name type="scientific">Haladaptatus litoreus</name>
    <dbReference type="NCBI Taxonomy" id="553468"/>
    <lineage>
        <taxon>Archaea</taxon>
        <taxon>Methanobacteriati</taxon>
        <taxon>Methanobacteriota</taxon>
        <taxon>Stenosarchaea group</taxon>
        <taxon>Halobacteria</taxon>
        <taxon>Halobacteriales</taxon>
        <taxon>Haladaptataceae</taxon>
        <taxon>Haladaptatus</taxon>
    </lineage>
</organism>